<accession>B3QV43</accession>
<proteinExistence type="inferred from homology"/>
<comment type="similarity">
    <text evidence="2 5">Belongs to the RecX family.</text>
</comment>
<evidence type="ECO:0000259" key="8">
    <source>
        <dbReference type="Pfam" id="PF21982"/>
    </source>
</evidence>
<dbReference type="STRING" id="517418.Ctha_0526"/>
<dbReference type="Gene3D" id="1.10.10.10">
    <property type="entry name" value="Winged helix-like DNA-binding domain superfamily/Winged helix DNA-binding domain"/>
    <property type="match status" value="3"/>
</dbReference>
<evidence type="ECO:0000259" key="6">
    <source>
        <dbReference type="Pfam" id="PF02631"/>
    </source>
</evidence>
<feature type="domain" description="RecX first three-helical" evidence="8">
    <location>
        <begin position="61"/>
        <end position="96"/>
    </location>
</feature>
<dbReference type="PANTHER" id="PTHR33602:SF1">
    <property type="entry name" value="REGULATORY PROTEIN RECX FAMILY PROTEIN"/>
    <property type="match status" value="1"/>
</dbReference>
<dbReference type="GO" id="GO:0005737">
    <property type="term" value="C:cytoplasm"/>
    <property type="evidence" value="ECO:0007669"/>
    <property type="project" value="UniProtKB-SubCell"/>
</dbReference>
<evidence type="ECO:0000313" key="9">
    <source>
        <dbReference type="EMBL" id="ACF12997.1"/>
    </source>
</evidence>
<evidence type="ECO:0000256" key="3">
    <source>
        <dbReference type="ARBA" id="ARBA00018111"/>
    </source>
</evidence>
<protein>
    <recommendedName>
        <fullName evidence="3 5">Regulatory protein RecX</fullName>
    </recommendedName>
</protein>
<evidence type="ECO:0000313" key="10">
    <source>
        <dbReference type="Proteomes" id="UP000001208"/>
    </source>
</evidence>
<keyword evidence="4 5" id="KW-0963">Cytoplasm</keyword>
<dbReference type="KEGG" id="cts:Ctha_0526"/>
<evidence type="ECO:0000259" key="7">
    <source>
        <dbReference type="Pfam" id="PF21981"/>
    </source>
</evidence>
<dbReference type="HOGENOM" id="CLU_066607_4_1_10"/>
<dbReference type="HAMAP" id="MF_01114">
    <property type="entry name" value="RecX"/>
    <property type="match status" value="1"/>
</dbReference>
<sequence>MLVLDVRRKPKSDELVLIQFDSDFILETTYELALKFGLKKGLSISSEKFQQVKLASEMALALRQALSYLSRRIHTQKELSIKLQKKGFSTEAIEATTKQLHARGILNETAYAETFIESRKRKLLGTKKLSYELKQRGVAPEAIATALRSTDYEEPTLCRQAAEKKFRLLQHVEDKQKLKQKLCAHLMRKGFAWEHIAEALAELGV</sequence>
<dbReference type="GO" id="GO:0006282">
    <property type="term" value="P:regulation of DNA repair"/>
    <property type="evidence" value="ECO:0007669"/>
    <property type="project" value="UniProtKB-UniRule"/>
</dbReference>
<dbReference type="eggNOG" id="COG2137">
    <property type="taxonomic scope" value="Bacteria"/>
</dbReference>
<dbReference type="InterPro" id="IPR053925">
    <property type="entry name" value="RecX_HTH_3rd"/>
</dbReference>
<comment type="function">
    <text evidence="5">Modulates RecA activity.</text>
</comment>
<organism evidence="9 10">
    <name type="scientific">Chloroherpeton thalassium (strain ATCC 35110 / GB-78)</name>
    <dbReference type="NCBI Taxonomy" id="517418"/>
    <lineage>
        <taxon>Bacteria</taxon>
        <taxon>Pseudomonadati</taxon>
        <taxon>Chlorobiota</taxon>
        <taxon>Chlorobiia</taxon>
        <taxon>Chlorobiales</taxon>
        <taxon>Chloroherpetonaceae</taxon>
        <taxon>Chloroherpeton</taxon>
    </lineage>
</organism>
<dbReference type="RefSeq" id="WP_012499081.1">
    <property type="nucleotide sequence ID" value="NC_011026.1"/>
</dbReference>
<evidence type="ECO:0000256" key="2">
    <source>
        <dbReference type="ARBA" id="ARBA00009695"/>
    </source>
</evidence>
<dbReference type="Pfam" id="PF02631">
    <property type="entry name" value="RecX_HTH2"/>
    <property type="match status" value="1"/>
</dbReference>
<evidence type="ECO:0000256" key="1">
    <source>
        <dbReference type="ARBA" id="ARBA00004496"/>
    </source>
</evidence>
<dbReference type="AlphaFoldDB" id="B3QV43"/>
<comment type="subcellular location">
    <subcellularLocation>
        <location evidence="1 5">Cytoplasm</location>
    </subcellularLocation>
</comment>
<dbReference type="Pfam" id="PF21981">
    <property type="entry name" value="RecX_HTH3"/>
    <property type="match status" value="1"/>
</dbReference>
<evidence type="ECO:0000256" key="4">
    <source>
        <dbReference type="ARBA" id="ARBA00022490"/>
    </source>
</evidence>
<gene>
    <name evidence="5" type="primary">recX</name>
    <name evidence="9" type="ordered locus">Ctha_0526</name>
</gene>
<dbReference type="InterPro" id="IPR053924">
    <property type="entry name" value="RecX_HTH_2nd"/>
</dbReference>
<dbReference type="InterPro" id="IPR053926">
    <property type="entry name" value="RecX_HTH_1st"/>
</dbReference>
<evidence type="ECO:0000256" key="5">
    <source>
        <dbReference type="HAMAP-Rule" id="MF_01114"/>
    </source>
</evidence>
<feature type="domain" description="RecX second three-helical" evidence="6">
    <location>
        <begin position="107"/>
        <end position="147"/>
    </location>
</feature>
<keyword evidence="10" id="KW-1185">Reference proteome</keyword>
<dbReference type="Proteomes" id="UP000001208">
    <property type="component" value="Chromosome"/>
</dbReference>
<dbReference type="InterPro" id="IPR036388">
    <property type="entry name" value="WH-like_DNA-bd_sf"/>
</dbReference>
<dbReference type="EMBL" id="CP001100">
    <property type="protein sequence ID" value="ACF12997.1"/>
    <property type="molecule type" value="Genomic_DNA"/>
</dbReference>
<name>B3QV43_CHLT3</name>
<dbReference type="InterPro" id="IPR003783">
    <property type="entry name" value="Regulatory_RecX"/>
</dbReference>
<dbReference type="OrthoDB" id="5421057at2"/>
<dbReference type="PANTHER" id="PTHR33602">
    <property type="entry name" value="REGULATORY PROTEIN RECX FAMILY PROTEIN"/>
    <property type="match status" value="1"/>
</dbReference>
<feature type="domain" description="RecX third three-helical" evidence="7">
    <location>
        <begin position="155"/>
        <end position="200"/>
    </location>
</feature>
<dbReference type="Pfam" id="PF21982">
    <property type="entry name" value="RecX_HTH1"/>
    <property type="match status" value="1"/>
</dbReference>
<reference evidence="9 10" key="1">
    <citation type="submission" date="2008-06" db="EMBL/GenBank/DDBJ databases">
        <title>Complete sequence of Chloroherpeton thalassium ATCC 35110.</title>
        <authorList>
            <consortium name="US DOE Joint Genome Institute"/>
            <person name="Lucas S."/>
            <person name="Copeland A."/>
            <person name="Lapidus A."/>
            <person name="Glavina del Rio T."/>
            <person name="Dalin E."/>
            <person name="Tice H."/>
            <person name="Bruce D."/>
            <person name="Goodwin L."/>
            <person name="Pitluck S."/>
            <person name="Schmutz J."/>
            <person name="Larimer F."/>
            <person name="Land M."/>
            <person name="Hauser L."/>
            <person name="Kyrpides N."/>
            <person name="Mikhailova N."/>
            <person name="Liu Z."/>
            <person name="Li T."/>
            <person name="Zhao F."/>
            <person name="Overmann J."/>
            <person name="Bryant D.A."/>
            <person name="Richardson P."/>
        </authorList>
    </citation>
    <scope>NUCLEOTIDE SEQUENCE [LARGE SCALE GENOMIC DNA]</scope>
    <source>
        <strain evidence="10">ATCC 35110 / GB-78</strain>
    </source>
</reference>